<keyword evidence="5" id="KW-0863">Zinc-finger</keyword>
<feature type="compositionally biased region" description="Polar residues" evidence="10">
    <location>
        <begin position="644"/>
        <end position="655"/>
    </location>
</feature>
<keyword evidence="8" id="KW-0804">Transcription</keyword>
<dbReference type="Pfam" id="PF13922">
    <property type="entry name" value="PHD_3"/>
    <property type="match status" value="1"/>
</dbReference>
<dbReference type="PANTHER" id="PTHR13578:SF20">
    <property type="entry name" value="POLYCOMB PROTEIN ASX"/>
    <property type="match status" value="1"/>
</dbReference>
<feature type="compositionally biased region" description="Polar residues" evidence="10">
    <location>
        <begin position="294"/>
        <end position="308"/>
    </location>
</feature>
<feature type="compositionally biased region" description="Low complexity" evidence="10">
    <location>
        <begin position="483"/>
        <end position="493"/>
    </location>
</feature>
<dbReference type="InterPro" id="IPR026905">
    <property type="entry name" value="ASX-like_PHD"/>
</dbReference>
<keyword evidence="3" id="KW-0678">Repressor</keyword>
<dbReference type="PANTHER" id="PTHR13578">
    <property type="entry name" value="ADDITIONAL SEX COMBS LIKE PROTEIN ASXL"/>
    <property type="match status" value="1"/>
</dbReference>
<dbReference type="InterPro" id="IPR024811">
    <property type="entry name" value="ASX/ASX-like"/>
</dbReference>
<keyword evidence="7" id="KW-0805">Transcription regulation</keyword>
<dbReference type="GO" id="GO:0008270">
    <property type="term" value="F:zinc ion binding"/>
    <property type="evidence" value="ECO:0007669"/>
    <property type="project" value="UniProtKB-KW"/>
</dbReference>
<evidence type="ECO:0000256" key="4">
    <source>
        <dbReference type="ARBA" id="ARBA00022723"/>
    </source>
</evidence>
<dbReference type="GO" id="GO:0003682">
    <property type="term" value="F:chromatin binding"/>
    <property type="evidence" value="ECO:0007669"/>
    <property type="project" value="TreeGrafter"/>
</dbReference>
<dbReference type="HOGENOM" id="CLU_563018_0_0_1"/>
<evidence type="ECO:0000259" key="11">
    <source>
        <dbReference type="PROSITE" id="PS51916"/>
    </source>
</evidence>
<dbReference type="GO" id="GO:0003677">
    <property type="term" value="F:DNA binding"/>
    <property type="evidence" value="ECO:0007669"/>
    <property type="project" value="InterPro"/>
</dbReference>
<proteinExistence type="inferred from homology"/>
<dbReference type="OrthoDB" id="9348951at2759"/>
<name>T1L4D7_TETUR</name>
<keyword evidence="4" id="KW-0479">Metal-binding</keyword>
<dbReference type="GO" id="GO:0045944">
    <property type="term" value="P:positive regulation of transcription by RNA polymerase II"/>
    <property type="evidence" value="ECO:0007669"/>
    <property type="project" value="TreeGrafter"/>
</dbReference>
<evidence type="ECO:0000256" key="6">
    <source>
        <dbReference type="ARBA" id="ARBA00022833"/>
    </source>
</evidence>
<feature type="region of interest" description="Disordered" evidence="10">
    <location>
        <begin position="604"/>
        <end position="655"/>
    </location>
</feature>
<dbReference type="GO" id="GO:0009887">
    <property type="term" value="P:animal organ morphogenesis"/>
    <property type="evidence" value="ECO:0007669"/>
    <property type="project" value="TreeGrafter"/>
</dbReference>
<feature type="compositionally biased region" description="Low complexity" evidence="10">
    <location>
        <begin position="254"/>
        <end position="266"/>
    </location>
</feature>
<dbReference type="Proteomes" id="UP000015104">
    <property type="component" value="Unassembled WGS sequence"/>
</dbReference>
<keyword evidence="6" id="KW-0862">Zinc</keyword>
<comment type="similarity">
    <text evidence="2">Belongs to the Asx family.</text>
</comment>
<dbReference type="EnsemblMetazoa" id="tetur38g00430.1">
    <property type="protein sequence ID" value="tetur38g00430.1"/>
    <property type="gene ID" value="tetur38g00430"/>
</dbReference>
<dbReference type="InterPro" id="IPR028020">
    <property type="entry name" value="ASX_DEUBAD_dom"/>
</dbReference>
<protein>
    <recommendedName>
        <fullName evidence="11">DEUBAD domain-containing protein</fullName>
    </recommendedName>
</protein>
<sequence>MNTRPKRKRKTPQCYSDTTLTSSTLSTPITTTTMKTTTTTTTTTTTSNTTPAMDTSRVKKFLKDMEDDRIRNDYIAVVDAHVTGLLDSVRGGREKKRKGKCSASSQIAETREKIDITTPDSIFVNTNLKDIINKATFNSLPLFYQYKLVQMLPKCDQITTSEGWTKMSSTALRNEFFNRAVKSWSDRLKDGKLTPEFLVRWRNEILKESSKLDPWKAKHFERVWGEALESQKEIDNELDRIPKSSVYGNNGQQSEFSRSSSSCSSNIDDEPSSFSVHANRTKLSSTDISLNNQINCSLSSNNSATSNQEESRIEVNDDSKQQPVLKSILKKPKSSNKNYYDKNLYGINDSLEEENNVITEEATVPSISETSDISIEGVPAPAPAPDKRVEMVNSISEPITALNNSGLVTITPIDASSMVKNKPQSPKESNIDLSNSLDVPVKKVRIMEEKEESNEISSKIPKVQSVVVPSVKGKSANNPSECSTKPSSSNHTNNSKKKPLKKRSTLLDSSLDAAMEEELPFPPYPMTQSAAGRLFLLANHSRLQNIPPDHTISEDDKRQDLSRFYLHDASVPSGLSITIQPNKTQLPIETPPGLTITSVSINCDVSTPSTPSPKSSSTMSPKEPINNNTKNNSKANQMTKEDNSGSLQSLVQNDNTLSLTTRRKLEKLSSSITLEPISGDDKKSSSVVIPSNIEPTSHKGVTIENIDSNATSTSPSTTNNVYIDSNGLKLPFKIPDSITIIPCTDNSNNMSNNSNEASVVTPSHQTVNPGSSSQRQILFLSNCLNTNRRISDEISNKKDYSVDFNNQIPGYCSDLPKLPPHITVIPLGPGPVNSSNVFTNSVPTSNSTVKVNNFTNNNSNNNNHIIVNSSNSYTITTNAVNTAVNSVNQTYGIQSNFTPSLTQGVTTINLASIAANQGSANRNNCDCNLKALVICSKCGAFCHNDCIGPIQLCITCLVR</sequence>
<dbReference type="EMBL" id="CAEY01001080">
    <property type="status" value="NOT_ANNOTATED_CDS"/>
    <property type="molecule type" value="Genomic_DNA"/>
</dbReference>
<keyword evidence="9" id="KW-0539">Nucleus</keyword>
<feature type="compositionally biased region" description="Basic residues" evidence="10">
    <location>
        <begin position="1"/>
        <end position="11"/>
    </location>
</feature>
<accession>T1L4D7</accession>
<reference evidence="12" key="2">
    <citation type="submission" date="2015-06" db="UniProtKB">
        <authorList>
            <consortium name="EnsemblMetazoa"/>
        </authorList>
    </citation>
    <scope>IDENTIFICATION</scope>
</reference>
<feature type="region of interest" description="Disordered" evidence="10">
    <location>
        <begin position="1"/>
        <end position="31"/>
    </location>
</feature>
<gene>
    <name evidence="12" type="primary">107370155</name>
</gene>
<evidence type="ECO:0000256" key="1">
    <source>
        <dbReference type="ARBA" id="ARBA00004123"/>
    </source>
</evidence>
<comment type="subcellular location">
    <subcellularLocation>
        <location evidence="1">Nucleus</location>
    </subcellularLocation>
</comment>
<dbReference type="InterPro" id="IPR044867">
    <property type="entry name" value="DEUBAD_dom"/>
</dbReference>
<feature type="compositionally biased region" description="Basic residues" evidence="10">
    <location>
        <begin position="494"/>
        <end position="503"/>
    </location>
</feature>
<evidence type="ECO:0000313" key="13">
    <source>
        <dbReference type="Proteomes" id="UP000015104"/>
    </source>
</evidence>
<evidence type="ECO:0000256" key="5">
    <source>
        <dbReference type="ARBA" id="ARBA00022771"/>
    </source>
</evidence>
<evidence type="ECO:0000313" key="12">
    <source>
        <dbReference type="EnsemblMetazoa" id="tetur38g00430.1"/>
    </source>
</evidence>
<keyword evidence="13" id="KW-1185">Reference proteome</keyword>
<dbReference type="STRING" id="32264.T1L4D7"/>
<evidence type="ECO:0000256" key="8">
    <source>
        <dbReference type="ARBA" id="ARBA00023163"/>
    </source>
</evidence>
<evidence type="ECO:0000256" key="9">
    <source>
        <dbReference type="ARBA" id="ARBA00023242"/>
    </source>
</evidence>
<evidence type="ECO:0000256" key="7">
    <source>
        <dbReference type="ARBA" id="ARBA00023015"/>
    </source>
</evidence>
<dbReference type="Pfam" id="PF13919">
    <property type="entry name" value="ASXH"/>
    <property type="match status" value="1"/>
</dbReference>
<feature type="compositionally biased region" description="Basic and acidic residues" evidence="10">
    <location>
        <begin position="309"/>
        <end position="320"/>
    </location>
</feature>
<evidence type="ECO:0000256" key="3">
    <source>
        <dbReference type="ARBA" id="ARBA00022491"/>
    </source>
</evidence>
<feature type="compositionally biased region" description="Low complexity" evidence="10">
    <location>
        <begin position="16"/>
        <end position="31"/>
    </location>
</feature>
<evidence type="ECO:0000256" key="10">
    <source>
        <dbReference type="SAM" id="MobiDB-lite"/>
    </source>
</evidence>
<evidence type="ECO:0000256" key="2">
    <source>
        <dbReference type="ARBA" id="ARBA00006391"/>
    </source>
</evidence>
<dbReference type="GO" id="GO:0035517">
    <property type="term" value="C:PR-DUB complex"/>
    <property type="evidence" value="ECO:0007669"/>
    <property type="project" value="TreeGrafter"/>
</dbReference>
<feature type="region of interest" description="Disordered" evidence="10">
    <location>
        <begin position="294"/>
        <end position="328"/>
    </location>
</feature>
<dbReference type="KEGG" id="tut:107370155"/>
<feature type="region of interest" description="Disordered" evidence="10">
    <location>
        <begin position="471"/>
        <end position="503"/>
    </location>
</feature>
<feature type="compositionally biased region" description="Low complexity" evidence="10">
    <location>
        <begin position="606"/>
        <end position="636"/>
    </location>
</feature>
<feature type="domain" description="DEUBAD" evidence="11">
    <location>
        <begin position="119"/>
        <end position="229"/>
    </location>
</feature>
<dbReference type="PROSITE" id="PS51916">
    <property type="entry name" value="DEUBAD"/>
    <property type="match status" value="1"/>
</dbReference>
<dbReference type="eggNOG" id="ENOG502QWPH">
    <property type="taxonomic scope" value="Eukaryota"/>
</dbReference>
<feature type="region of interest" description="Disordered" evidence="10">
    <location>
        <begin position="240"/>
        <end position="278"/>
    </location>
</feature>
<reference evidence="13" key="1">
    <citation type="submission" date="2011-08" db="EMBL/GenBank/DDBJ databases">
        <authorList>
            <person name="Rombauts S."/>
        </authorList>
    </citation>
    <scope>NUCLEOTIDE SEQUENCE</scope>
    <source>
        <strain evidence="13">London</strain>
    </source>
</reference>
<organism evidence="12 13">
    <name type="scientific">Tetranychus urticae</name>
    <name type="common">Two-spotted spider mite</name>
    <dbReference type="NCBI Taxonomy" id="32264"/>
    <lineage>
        <taxon>Eukaryota</taxon>
        <taxon>Metazoa</taxon>
        <taxon>Ecdysozoa</taxon>
        <taxon>Arthropoda</taxon>
        <taxon>Chelicerata</taxon>
        <taxon>Arachnida</taxon>
        <taxon>Acari</taxon>
        <taxon>Acariformes</taxon>
        <taxon>Trombidiformes</taxon>
        <taxon>Prostigmata</taxon>
        <taxon>Eleutherengona</taxon>
        <taxon>Raphignathae</taxon>
        <taxon>Tetranychoidea</taxon>
        <taxon>Tetranychidae</taxon>
        <taxon>Tetranychus</taxon>
    </lineage>
</organism>
<dbReference type="AlphaFoldDB" id="T1L4D7"/>